<evidence type="ECO:0000313" key="11">
    <source>
        <dbReference type="Proteomes" id="UP001162156"/>
    </source>
</evidence>
<dbReference type="InterPro" id="IPR018490">
    <property type="entry name" value="cNMP-bd_dom_sf"/>
</dbReference>
<dbReference type="Gene3D" id="2.60.120.10">
    <property type="entry name" value="Jelly Rolls"/>
    <property type="match status" value="1"/>
</dbReference>
<dbReference type="PROSITE" id="PS00889">
    <property type="entry name" value="CNMP_BINDING_2"/>
    <property type="match status" value="1"/>
</dbReference>
<dbReference type="GO" id="GO:0030553">
    <property type="term" value="F:cGMP binding"/>
    <property type="evidence" value="ECO:0007669"/>
    <property type="project" value="TreeGrafter"/>
</dbReference>
<sequence>MVVSRQLQTDVEEVLKAALAKPEVITLILFKEKNLRIFGLAETQTEDKTGGVSTEQIVIDFCKRHVGVTLLPSDIERCHRVGKDIENKGKTRAILDDNIFTCNQNLEQLWLIIKFSGKDVGLGVVYRAPNGIIAEFFNLLENALSSIIPVVDEVICAGDVNINMLDANNLYTKDFINLISAYGLTQIVNEPTRIAGTGSSLIDIILVSDVELVSSVGTYDLHDKTLEDHLRIVRKNALYTSFVIQNEIFETCGYLIPAKVIEQEKKSKYFAVLVDETTDVATIEQMSSCFRGYDDARVMSGEFKGTQALIAKHQPKAIYVHCMSHCLNLAILDSCQVQDIRNCFGIIEKTCSILHTSKRQEVLSKKIDEFCPKSKKLHLKKLCPTRWVHDSIMIFVELLVAVCEDMNDISNWTDHDASTGATGLMNSIRILGNINDFDLLVKFYEGHLLENGAFINTAQVRAEYLVWKRQICEFSDTKLSVIDMLNRCNKEIFPNIHELLRIVAVILVTTPERSYITLRRLKTYLRNTIGENRLTSLALMHMYYNIDINVDEMLNKLGQECRCVVADDGYNVLATLGAGSVFGEVSVLDIAGNRTGNRRTANVRSLGYSDLFCLAKDDLLVALDDYPEARATLTERGCQLLRKDGLLDEEQFRKARETQDSMADSITKLVSKVEILQTRFARLLAEFTASQAKLKQRLTRVETRFIEISS</sequence>
<name>A0AAV8YFE3_9CUCU</name>
<dbReference type="GO" id="GO:0017071">
    <property type="term" value="C:intracellular cyclic nucleotide activated cation channel complex"/>
    <property type="evidence" value="ECO:0007669"/>
    <property type="project" value="TreeGrafter"/>
</dbReference>
<proteinExistence type="predicted"/>
<dbReference type="PANTHER" id="PTHR45638:SF11">
    <property type="entry name" value="CYCLIC NUCLEOTIDE-GATED CATION CHANNEL SUBUNIT A"/>
    <property type="match status" value="1"/>
</dbReference>
<dbReference type="InterPro" id="IPR014710">
    <property type="entry name" value="RmlC-like_jellyroll"/>
</dbReference>
<gene>
    <name evidence="10" type="ORF">NQ314_007984</name>
</gene>
<evidence type="ECO:0000256" key="4">
    <source>
        <dbReference type="ARBA" id="ARBA00022989"/>
    </source>
</evidence>
<dbReference type="Gene3D" id="1.20.5.300">
    <property type="match status" value="1"/>
</dbReference>
<dbReference type="SUPFAM" id="SSF51206">
    <property type="entry name" value="cAMP-binding domain-like"/>
    <property type="match status" value="1"/>
</dbReference>
<dbReference type="GO" id="GO:0044877">
    <property type="term" value="F:protein-containing complex binding"/>
    <property type="evidence" value="ECO:0007669"/>
    <property type="project" value="TreeGrafter"/>
</dbReference>
<dbReference type="InterPro" id="IPR036691">
    <property type="entry name" value="Endo/exonu/phosph_ase_sf"/>
</dbReference>
<evidence type="ECO:0000256" key="7">
    <source>
        <dbReference type="ARBA" id="ARBA00023286"/>
    </source>
</evidence>
<dbReference type="Pfam" id="PF16526">
    <property type="entry name" value="CLZ"/>
    <property type="match status" value="1"/>
</dbReference>
<dbReference type="InterPro" id="IPR018488">
    <property type="entry name" value="cNMP-bd_CS"/>
</dbReference>
<comment type="caution">
    <text evidence="10">The sequence shown here is derived from an EMBL/GenBank/DDBJ whole genome shotgun (WGS) entry which is preliminary data.</text>
</comment>
<dbReference type="EMBL" id="JANEYF010002186">
    <property type="protein sequence ID" value="KAJ8950131.1"/>
    <property type="molecule type" value="Genomic_DNA"/>
</dbReference>
<evidence type="ECO:0000256" key="6">
    <source>
        <dbReference type="ARBA" id="ARBA00023136"/>
    </source>
</evidence>
<evidence type="ECO:0000259" key="9">
    <source>
        <dbReference type="PROSITE" id="PS50042"/>
    </source>
</evidence>
<keyword evidence="5" id="KW-0406">Ion transport</keyword>
<dbReference type="Gene3D" id="3.60.10.10">
    <property type="entry name" value="Endonuclease/exonuclease/phosphatase"/>
    <property type="match status" value="1"/>
</dbReference>
<keyword evidence="11" id="KW-1185">Reference proteome</keyword>
<evidence type="ECO:0000313" key="10">
    <source>
        <dbReference type="EMBL" id="KAJ8950131.1"/>
    </source>
</evidence>
<evidence type="ECO:0000256" key="5">
    <source>
        <dbReference type="ARBA" id="ARBA00023065"/>
    </source>
</evidence>
<keyword evidence="3" id="KW-0812">Transmembrane</keyword>
<keyword evidence="6" id="KW-0472">Membrane</keyword>
<evidence type="ECO:0000256" key="3">
    <source>
        <dbReference type="ARBA" id="ARBA00022692"/>
    </source>
</evidence>
<dbReference type="GO" id="GO:0005886">
    <property type="term" value="C:plasma membrane"/>
    <property type="evidence" value="ECO:0007669"/>
    <property type="project" value="TreeGrafter"/>
</dbReference>
<dbReference type="SUPFAM" id="SSF56219">
    <property type="entry name" value="DNase I-like"/>
    <property type="match status" value="1"/>
</dbReference>
<feature type="domain" description="Cyclic nucleotide-binding" evidence="9">
    <location>
        <begin position="567"/>
        <end position="619"/>
    </location>
</feature>
<dbReference type="InterPro" id="IPR032406">
    <property type="entry name" value="CLZ_dom"/>
</dbReference>
<keyword evidence="4" id="KW-1133">Transmembrane helix</keyword>
<comment type="subcellular location">
    <subcellularLocation>
        <location evidence="1">Membrane</location>
        <topology evidence="1">Multi-pass membrane protein</topology>
    </subcellularLocation>
</comment>
<dbReference type="Proteomes" id="UP001162156">
    <property type="component" value="Unassembled WGS sequence"/>
</dbReference>
<protein>
    <recommendedName>
        <fullName evidence="9">Cyclic nucleotide-binding domain-containing protein</fullName>
    </recommendedName>
</protein>
<keyword evidence="7" id="KW-1071">Ligand-gated ion channel</keyword>
<dbReference type="PROSITE" id="PS50042">
    <property type="entry name" value="CNMP_BINDING_3"/>
    <property type="match status" value="1"/>
</dbReference>
<dbReference type="GO" id="GO:0005222">
    <property type="term" value="F:intracellularly cAMP-activated cation channel activity"/>
    <property type="evidence" value="ECO:0007669"/>
    <property type="project" value="TreeGrafter"/>
</dbReference>
<dbReference type="AlphaFoldDB" id="A0AAV8YFE3"/>
<evidence type="ECO:0000256" key="1">
    <source>
        <dbReference type="ARBA" id="ARBA00004141"/>
    </source>
</evidence>
<organism evidence="10 11">
    <name type="scientific">Rhamnusium bicolor</name>
    <dbReference type="NCBI Taxonomy" id="1586634"/>
    <lineage>
        <taxon>Eukaryota</taxon>
        <taxon>Metazoa</taxon>
        <taxon>Ecdysozoa</taxon>
        <taxon>Arthropoda</taxon>
        <taxon>Hexapoda</taxon>
        <taxon>Insecta</taxon>
        <taxon>Pterygota</taxon>
        <taxon>Neoptera</taxon>
        <taxon>Endopterygota</taxon>
        <taxon>Coleoptera</taxon>
        <taxon>Polyphaga</taxon>
        <taxon>Cucujiformia</taxon>
        <taxon>Chrysomeloidea</taxon>
        <taxon>Cerambycidae</taxon>
        <taxon>Lepturinae</taxon>
        <taxon>Rhagiini</taxon>
        <taxon>Rhamnusium</taxon>
    </lineage>
</organism>
<keyword evidence="8" id="KW-0407">Ion channel</keyword>
<keyword evidence="2" id="KW-0813">Transport</keyword>
<evidence type="ECO:0000256" key="8">
    <source>
        <dbReference type="ARBA" id="ARBA00023303"/>
    </source>
</evidence>
<reference evidence="10" key="1">
    <citation type="journal article" date="2023" name="Insect Mol. Biol.">
        <title>Genome sequencing provides insights into the evolution of gene families encoding plant cell wall-degrading enzymes in longhorned beetles.</title>
        <authorList>
            <person name="Shin N.R."/>
            <person name="Okamura Y."/>
            <person name="Kirsch R."/>
            <person name="Pauchet Y."/>
        </authorList>
    </citation>
    <scope>NUCLEOTIDE SEQUENCE</scope>
    <source>
        <strain evidence="10">RBIC_L_NR</strain>
    </source>
</reference>
<dbReference type="GO" id="GO:0005223">
    <property type="term" value="F:intracellularly cGMP-activated cation channel activity"/>
    <property type="evidence" value="ECO:0007669"/>
    <property type="project" value="TreeGrafter"/>
</dbReference>
<accession>A0AAV8YFE3</accession>
<dbReference type="InterPro" id="IPR000595">
    <property type="entry name" value="cNMP-bd_dom"/>
</dbReference>
<dbReference type="CDD" id="cd00038">
    <property type="entry name" value="CAP_ED"/>
    <property type="match status" value="1"/>
</dbReference>
<dbReference type="InterPro" id="IPR050866">
    <property type="entry name" value="CNG_cation_channel"/>
</dbReference>
<dbReference type="PANTHER" id="PTHR45638">
    <property type="entry name" value="CYCLIC NUCLEOTIDE-GATED CATION CHANNEL SUBUNIT A"/>
    <property type="match status" value="1"/>
</dbReference>
<evidence type="ECO:0000256" key="2">
    <source>
        <dbReference type="ARBA" id="ARBA00022448"/>
    </source>
</evidence>